<feature type="compositionally biased region" description="Polar residues" evidence="7">
    <location>
        <begin position="26"/>
        <end position="49"/>
    </location>
</feature>
<dbReference type="OrthoDB" id="430207at2759"/>
<organism evidence="8 9">
    <name type="scientific">Pycnococcus provasolii</name>
    <dbReference type="NCBI Taxonomy" id="41880"/>
    <lineage>
        <taxon>Eukaryota</taxon>
        <taxon>Viridiplantae</taxon>
        <taxon>Chlorophyta</taxon>
        <taxon>Pseudoscourfieldiophyceae</taxon>
        <taxon>Pseudoscourfieldiales</taxon>
        <taxon>Pycnococcaceae</taxon>
        <taxon>Pycnococcus</taxon>
    </lineage>
</organism>
<name>A0A830H6N3_9CHLO</name>
<keyword evidence="9" id="KW-1185">Reference proteome</keyword>
<dbReference type="PANTHER" id="PTHR11266">
    <property type="entry name" value="PEROXISOMAL MEMBRANE PROTEIN 2, PXMP2 MPV17"/>
    <property type="match status" value="1"/>
</dbReference>
<keyword evidence="5" id="KW-0472">Membrane</keyword>
<dbReference type="EMBL" id="BNJQ01000003">
    <property type="protein sequence ID" value="GHP02288.1"/>
    <property type="molecule type" value="Genomic_DNA"/>
</dbReference>
<dbReference type="GO" id="GO:0005737">
    <property type="term" value="C:cytoplasm"/>
    <property type="evidence" value="ECO:0007669"/>
    <property type="project" value="TreeGrafter"/>
</dbReference>
<evidence type="ECO:0000256" key="5">
    <source>
        <dbReference type="ARBA" id="ARBA00023136"/>
    </source>
</evidence>
<comment type="similarity">
    <text evidence="2 6">Belongs to the peroxisomal membrane protein PXMP2/4 family.</text>
</comment>
<dbReference type="Proteomes" id="UP000660262">
    <property type="component" value="Unassembled WGS sequence"/>
</dbReference>
<comment type="subcellular location">
    <subcellularLocation>
        <location evidence="1">Membrane</location>
        <topology evidence="1">Multi-pass membrane protein</topology>
    </subcellularLocation>
</comment>
<evidence type="ECO:0000313" key="8">
    <source>
        <dbReference type="EMBL" id="GHP02288.1"/>
    </source>
</evidence>
<feature type="compositionally biased region" description="Gly residues" evidence="7">
    <location>
        <begin position="84"/>
        <end position="108"/>
    </location>
</feature>
<evidence type="ECO:0000256" key="2">
    <source>
        <dbReference type="ARBA" id="ARBA00006824"/>
    </source>
</evidence>
<proteinExistence type="inferred from homology"/>
<dbReference type="AlphaFoldDB" id="A0A830H6N3"/>
<protein>
    <submittedName>
        <fullName evidence="8">Uncharacterized protein</fullName>
    </submittedName>
</protein>
<evidence type="ECO:0000256" key="6">
    <source>
        <dbReference type="RuleBase" id="RU363053"/>
    </source>
</evidence>
<evidence type="ECO:0000256" key="1">
    <source>
        <dbReference type="ARBA" id="ARBA00004141"/>
    </source>
</evidence>
<keyword evidence="4" id="KW-1133">Transmembrane helix</keyword>
<evidence type="ECO:0000256" key="3">
    <source>
        <dbReference type="ARBA" id="ARBA00022692"/>
    </source>
</evidence>
<evidence type="ECO:0000256" key="7">
    <source>
        <dbReference type="SAM" id="MobiDB-lite"/>
    </source>
</evidence>
<sequence length="296" mass="30621">MLRTSVAAAARGSAKLANAYKPSHLRISSRSCSQQTRASTSAHRLSSSVGPRAPILPTVAAAATRRSMHASSHSPTNKVRANAEGGGGGAGGSGGSGGGGGGGGGGGSGDDKNKSSGLALLWAQYLAATESDPIKTKVITSGILNAVGDLIAQTFFNPDGNGWDVVRTLKFTFLGAALVGPGLHYWYGFLNRLIPSQTVAGTISRVAVDQFVWAPVFISAFLSSLLTLSGEMSSVPSKLKNDLWATCKANWLIWIPFQVVNFGVIPPNLQVAAANVCALVWNTYLSWQGARPAPAK</sequence>
<reference evidence="8" key="1">
    <citation type="submission" date="2020-10" db="EMBL/GenBank/DDBJ databases">
        <title>Unveiling of a novel bifunctional photoreceptor, Dualchrome1, isolated from a cosmopolitan green alga.</title>
        <authorList>
            <person name="Suzuki S."/>
            <person name="Kawachi M."/>
        </authorList>
    </citation>
    <scope>NUCLEOTIDE SEQUENCE</scope>
    <source>
        <strain evidence="8">NIES 2893</strain>
    </source>
</reference>
<dbReference type="Pfam" id="PF04117">
    <property type="entry name" value="Mpv17_PMP22"/>
    <property type="match status" value="1"/>
</dbReference>
<dbReference type="InterPro" id="IPR007248">
    <property type="entry name" value="Mpv17_PMP22"/>
</dbReference>
<gene>
    <name evidence="8" type="ORF">PPROV_000104500</name>
</gene>
<evidence type="ECO:0000313" key="9">
    <source>
        <dbReference type="Proteomes" id="UP000660262"/>
    </source>
</evidence>
<feature type="compositionally biased region" description="Polar residues" evidence="7">
    <location>
        <begin position="69"/>
        <end position="79"/>
    </location>
</feature>
<accession>A0A830H6N3</accession>
<evidence type="ECO:0000256" key="4">
    <source>
        <dbReference type="ARBA" id="ARBA00022989"/>
    </source>
</evidence>
<feature type="region of interest" description="Disordered" evidence="7">
    <location>
        <begin position="22"/>
        <end position="111"/>
    </location>
</feature>
<keyword evidence="3" id="KW-0812">Transmembrane</keyword>
<dbReference type="GO" id="GO:0016020">
    <property type="term" value="C:membrane"/>
    <property type="evidence" value="ECO:0007669"/>
    <property type="project" value="UniProtKB-SubCell"/>
</dbReference>
<comment type="caution">
    <text evidence="8">The sequence shown here is derived from an EMBL/GenBank/DDBJ whole genome shotgun (WGS) entry which is preliminary data.</text>
</comment>
<dbReference type="PANTHER" id="PTHR11266:SF80">
    <property type="entry name" value="PEROXISOMAL MEMBRANE PROTEIN 2"/>
    <property type="match status" value="1"/>
</dbReference>